<dbReference type="GO" id="GO:0006574">
    <property type="term" value="P:L-valine catabolic process"/>
    <property type="evidence" value="ECO:0007669"/>
    <property type="project" value="TreeGrafter"/>
</dbReference>
<evidence type="ECO:0000256" key="1">
    <source>
        <dbReference type="ARBA" id="ARBA00001709"/>
    </source>
</evidence>
<keyword evidence="5" id="KW-0413">Isomerase</keyword>
<dbReference type="Proteomes" id="UP000294562">
    <property type="component" value="Unassembled WGS sequence"/>
</dbReference>
<dbReference type="Gene3D" id="3.90.226.10">
    <property type="entry name" value="2-enoyl-CoA Hydratase, Chain A, domain 1"/>
    <property type="match status" value="1"/>
</dbReference>
<dbReference type="RefSeq" id="WP_133342477.1">
    <property type="nucleotide sequence ID" value="NZ_SMZO01000015.1"/>
</dbReference>
<dbReference type="InterPro" id="IPR045004">
    <property type="entry name" value="ECH_dom"/>
</dbReference>
<evidence type="ECO:0000259" key="4">
    <source>
        <dbReference type="Pfam" id="PF16113"/>
    </source>
</evidence>
<dbReference type="GO" id="GO:0005829">
    <property type="term" value="C:cytosol"/>
    <property type="evidence" value="ECO:0007669"/>
    <property type="project" value="TreeGrafter"/>
</dbReference>
<proteinExistence type="predicted"/>
<comment type="caution">
    <text evidence="5">The sequence shown here is derived from an EMBL/GenBank/DDBJ whole genome shotgun (WGS) entry which is preliminary data.</text>
</comment>
<keyword evidence="6" id="KW-1185">Reference proteome</keyword>
<organism evidence="5 6">
    <name type="scientific">Meridianimarinicoccus aquatilis</name>
    <dbReference type="NCBI Taxonomy" id="2552766"/>
    <lineage>
        <taxon>Bacteria</taxon>
        <taxon>Pseudomonadati</taxon>
        <taxon>Pseudomonadota</taxon>
        <taxon>Alphaproteobacteria</taxon>
        <taxon>Rhodobacterales</taxon>
        <taxon>Paracoccaceae</taxon>
        <taxon>Meridianimarinicoccus</taxon>
    </lineage>
</organism>
<sequence>MSGAVVRIDGRAGRITLDRASALNALTYDMVLDIDAALQGWADDAAVDVVVIDAVGQKAFCAGGDIAELYETGRAGDFEHGRRFWRDEYRLNLLLASYPKPVVSLLQGYTMGGGVGIGCHGSDRVVGESSRIAMPEVGIGLVPDVGGSLMLARAPGALGPYLGLTAARMGPSDAILAGFADHFIPEASWPGLVALLCDTGDISHLRKAALPAPEPGLGPDLPAIDACFAAADLGGIVANLEARGDEWAERTLAALKRGSPLALACTVEMLGRLRADPRADMAAALGLEYRFTYRAMAKGDFLEGVRAAVIDKDRTPRWGHGLLGPVPDAEIKAMLDTLGPNELKLTRDAA</sequence>
<dbReference type="CDD" id="cd06558">
    <property type="entry name" value="crotonase-like"/>
    <property type="match status" value="1"/>
</dbReference>
<name>A0A4R6B308_9RHOB</name>
<dbReference type="EMBL" id="SMZO01000015">
    <property type="protein sequence ID" value="TDL88973.1"/>
    <property type="molecule type" value="Genomic_DNA"/>
</dbReference>
<evidence type="ECO:0000256" key="3">
    <source>
        <dbReference type="ARBA" id="ARBA00022801"/>
    </source>
</evidence>
<feature type="domain" description="Enoyl-CoA hydratase/isomerase" evidence="4">
    <location>
        <begin position="13"/>
        <end position="334"/>
    </location>
</feature>
<evidence type="ECO:0000313" key="6">
    <source>
        <dbReference type="Proteomes" id="UP000294562"/>
    </source>
</evidence>
<dbReference type="NCBIfam" id="NF004127">
    <property type="entry name" value="PRK05617.1"/>
    <property type="match status" value="1"/>
</dbReference>
<gene>
    <name evidence="5" type="ORF">E2L05_08390</name>
</gene>
<reference evidence="5 6" key="1">
    <citation type="submission" date="2019-03" db="EMBL/GenBank/DDBJ databases">
        <title>Rhodobacteraceae bacterium SM1902, a new member of the family Rhodobacteraceae isolated from Yantai.</title>
        <authorList>
            <person name="Sun Y."/>
        </authorList>
    </citation>
    <scope>NUCLEOTIDE SEQUENCE [LARGE SCALE GENOMIC DNA]</scope>
    <source>
        <strain evidence="5 6">SM1902</strain>
    </source>
</reference>
<evidence type="ECO:0000313" key="5">
    <source>
        <dbReference type="EMBL" id="TDL88973.1"/>
    </source>
</evidence>
<comment type="catalytic activity">
    <reaction evidence="1">
        <text>3-hydroxy-2-methylpropanoyl-CoA + H2O = 3-hydroxy-2-methylpropanoate + CoA + H(+)</text>
        <dbReference type="Rhea" id="RHEA:20888"/>
        <dbReference type="ChEBI" id="CHEBI:11805"/>
        <dbReference type="ChEBI" id="CHEBI:15377"/>
        <dbReference type="ChEBI" id="CHEBI:15378"/>
        <dbReference type="ChEBI" id="CHEBI:57287"/>
        <dbReference type="ChEBI" id="CHEBI:57340"/>
        <dbReference type="EC" id="3.1.2.4"/>
    </reaction>
</comment>
<dbReference type="InterPro" id="IPR029045">
    <property type="entry name" value="ClpP/crotonase-like_dom_sf"/>
</dbReference>
<dbReference type="AlphaFoldDB" id="A0A4R6B308"/>
<dbReference type="SUPFAM" id="SSF52096">
    <property type="entry name" value="ClpP/crotonase"/>
    <property type="match status" value="1"/>
</dbReference>
<dbReference type="Pfam" id="PF16113">
    <property type="entry name" value="ECH_2"/>
    <property type="match status" value="1"/>
</dbReference>
<dbReference type="PANTHER" id="PTHR43176:SF3">
    <property type="entry name" value="3-HYDROXYISOBUTYRYL-COA HYDROLASE, MITOCHONDRIAL"/>
    <property type="match status" value="1"/>
</dbReference>
<keyword evidence="3" id="KW-0378">Hydrolase</keyword>
<accession>A0A4R6B308</accession>
<dbReference type="GO" id="GO:0003860">
    <property type="term" value="F:3-hydroxyisobutyryl-CoA hydrolase activity"/>
    <property type="evidence" value="ECO:0007669"/>
    <property type="project" value="UniProtKB-EC"/>
</dbReference>
<dbReference type="GO" id="GO:0016853">
    <property type="term" value="F:isomerase activity"/>
    <property type="evidence" value="ECO:0007669"/>
    <property type="project" value="UniProtKB-KW"/>
</dbReference>
<dbReference type="InterPro" id="IPR032259">
    <property type="entry name" value="HIBYL-CoA-H"/>
</dbReference>
<evidence type="ECO:0000256" key="2">
    <source>
        <dbReference type="ARBA" id="ARBA00011915"/>
    </source>
</evidence>
<protein>
    <recommendedName>
        <fullName evidence="2">3-hydroxyisobutyryl-CoA hydrolase</fullName>
        <ecNumber evidence="2">3.1.2.4</ecNumber>
    </recommendedName>
</protein>
<dbReference type="PANTHER" id="PTHR43176">
    <property type="entry name" value="3-HYDROXYISOBUTYRYL-COA HYDROLASE-RELATED"/>
    <property type="match status" value="1"/>
</dbReference>
<dbReference type="OrthoDB" id="9790967at2"/>
<dbReference type="EC" id="3.1.2.4" evidence="2"/>